<evidence type="ECO:0000313" key="1">
    <source>
        <dbReference type="EMBL" id="SFU15944.1"/>
    </source>
</evidence>
<keyword evidence="2" id="KW-1185">Reference proteome</keyword>
<dbReference type="OrthoDB" id="8420038at2"/>
<dbReference type="RefSeq" id="WP_051372194.1">
    <property type="nucleotide sequence ID" value="NZ_FPAW01000036.1"/>
</dbReference>
<dbReference type="AlphaFoldDB" id="A0A1I7DWB1"/>
<dbReference type="EMBL" id="FPAW01000036">
    <property type="protein sequence ID" value="SFU15944.1"/>
    <property type="molecule type" value="Genomic_DNA"/>
</dbReference>
<organism evidence="1 2">
    <name type="scientific">Sedimentitalea nanhaiensis</name>
    <dbReference type="NCBI Taxonomy" id="999627"/>
    <lineage>
        <taxon>Bacteria</taxon>
        <taxon>Pseudomonadati</taxon>
        <taxon>Pseudomonadota</taxon>
        <taxon>Alphaproteobacteria</taxon>
        <taxon>Rhodobacterales</taxon>
        <taxon>Paracoccaceae</taxon>
        <taxon>Sedimentitalea</taxon>
    </lineage>
</organism>
<evidence type="ECO:0008006" key="3">
    <source>
        <dbReference type="Google" id="ProtNLM"/>
    </source>
</evidence>
<gene>
    <name evidence="1" type="ORF">SAMN05216236_13625</name>
</gene>
<evidence type="ECO:0000313" key="2">
    <source>
        <dbReference type="Proteomes" id="UP000182466"/>
    </source>
</evidence>
<sequence length="241" mass="25193">MSIEPHDQTRGDSTLFFNDSKAAPLSRNEVASLCMKAARGAGMSWGMAEEAGYAAAWLVTHGIDGPEHLSAHLEQAQGREWAALCPNVRLGNWRSAAGRALCPIVLGATLCDHAALSEGPVADCSITLGMVDHPILLLPFLAEIVRANGLLITVECAAGRVCIGESASWLKSAVHLLSGPEADLTLTARKGKPQTPPALTTRDAQTSAETISALTTFAMHTTVPASELSRAGAGSTLDDND</sequence>
<dbReference type="Pfam" id="PF12525">
    <property type="entry name" value="DUF3726"/>
    <property type="match status" value="1"/>
</dbReference>
<dbReference type="eggNOG" id="ENOG502ZB26">
    <property type="taxonomic scope" value="Bacteria"/>
</dbReference>
<dbReference type="Proteomes" id="UP000182466">
    <property type="component" value="Unassembled WGS sequence"/>
</dbReference>
<dbReference type="InterPro" id="IPR022201">
    <property type="entry name" value="DUF3726"/>
</dbReference>
<dbReference type="STRING" id="999627.SAMN05216236_13625"/>
<protein>
    <recommendedName>
        <fullName evidence="3">DUF3726 domain-containing protein</fullName>
    </recommendedName>
</protein>
<name>A0A1I7DWB1_9RHOB</name>
<proteinExistence type="predicted"/>
<accession>A0A1I7DWB1</accession>
<reference evidence="1 2" key="1">
    <citation type="submission" date="2016-10" db="EMBL/GenBank/DDBJ databases">
        <authorList>
            <person name="de Groot N.N."/>
        </authorList>
    </citation>
    <scope>NUCLEOTIDE SEQUENCE [LARGE SCALE GENOMIC DNA]</scope>
    <source>
        <strain evidence="1 2">CGMCC 1.10959</strain>
    </source>
</reference>